<evidence type="ECO:0000256" key="4">
    <source>
        <dbReference type="ARBA" id="ARBA00022801"/>
    </source>
</evidence>
<dbReference type="PROSITE" id="PS00775">
    <property type="entry name" value="GLYCOSYL_HYDROL_F3"/>
    <property type="match status" value="1"/>
</dbReference>
<keyword evidence="4 7" id="KW-0378">Hydrolase</keyword>
<dbReference type="RefSeq" id="WP_020952400.1">
    <property type="nucleotide sequence ID" value="NC_022049.1"/>
</dbReference>
<dbReference type="KEGG" id="pami:JCM7686_pAMI4p224"/>
<evidence type="ECO:0000256" key="3">
    <source>
        <dbReference type="ARBA" id="ARBA00012663"/>
    </source>
</evidence>
<evidence type="ECO:0000259" key="6">
    <source>
        <dbReference type="Pfam" id="PF00933"/>
    </source>
</evidence>
<dbReference type="InterPro" id="IPR001764">
    <property type="entry name" value="Glyco_hydro_3_N"/>
</dbReference>
<dbReference type="eggNOG" id="COG1472">
    <property type="taxonomic scope" value="Bacteria"/>
</dbReference>
<dbReference type="AlphaFoldDB" id="S5Y5C0"/>
<dbReference type="InterPro" id="IPR036962">
    <property type="entry name" value="Glyco_hydro_3_N_sf"/>
</dbReference>
<dbReference type="InterPro" id="IPR019800">
    <property type="entry name" value="Glyco_hydro_3_AS"/>
</dbReference>
<comment type="catalytic activity">
    <reaction evidence="1">
        <text>Hydrolysis of terminal non-reducing N-acetyl-D-hexosamine residues in N-acetyl-beta-D-hexosaminides.</text>
        <dbReference type="EC" id="3.2.1.52"/>
    </reaction>
</comment>
<dbReference type="InterPro" id="IPR050226">
    <property type="entry name" value="NagZ_Beta-hexosaminidase"/>
</dbReference>
<evidence type="ECO:0000313" key="8">
    <source>
        <dbReference type="Proteomes" id="UP000015480"/>
    </source>
</evidence>
<accession>S5Y5C0</accession>
<evidence type="ECO:0000256" key="5">
    <source>
        <dbReference type="ARBA" id="ARBA00023295"/>
    </source>
</evidence>
<evidence type="ECO:0000313" key="7">
    <source>
        <dbReference type="EMBL" id="AGT10915.1"/>
    </source>
</evidence>
<dbReference type="Proteomes" id="UP000015480">
    <property type="component" value="Plasmid pAMI4"/>
</dbReference>
<reference evidence="7 8" key="1">
    <citation type="journal article" date="2014" name="BMC Genomics">
        <title>Architecture and functions of a multipartite genome of the methylotrophic bacterium Paracoccus aminophilus JCM 7686, containing primary and secondary chromids.</title>
        <authorList>
            <person name="Dziewit L."/>
            <person name="Czarnecki J."/>
            <person name="Wibberg D."/>
            <person name="Radlinska M."/>
            <person name="Mrozek P."/>
            <person name="Szymczak M."/>
            <person name="Schluter A."/>
            <person name="Puhler A."/>
            <person name="Bartosik D."/>
        </authorList>
    </citation>
    <scope>NUCLEOTIDE SEQUENCE [LARGE SCALE GENOMIC DNA]</scope>
    <source>
        <strain evidence="7">JCM 7686</strain>
        <plasmid evidence="8">Plasmid pAMI4</plasmid>
    </source>
</reference>
<organism evidence="7 8">
    <name type="scientific">Paracoccus aminophilus JCM 7686</name>
    <dbReference type="NCBI Taxonomy" id="1367847"/>
    <lineage>
        <taxon>Bacteria</taxon>
        <taxon>Pseudomonadati</taxon>
        <taxon>Pseudomonadota</taxon>
        <taxon>Alphaproteobacteria</taxon>
        <taxon>Rhodobacterales</taxon>
        <taxon>Paracoccaceae</taxon>
        <taxon>Paracoccus</taxon>
    </lineage>
</organism>
<feature type="domain" description="Glycoside hydrolase family 3 N-terminal" evidence="6">
    <location>
        <begin position="64"/>
        <end position="386"/>
    </location>
</feature>
<protein>
    <recommendedName>
        <fullName evidence="3">beta-N-acetylhexosaminidase</fullName>
        <ecNumber evidence="3">3.2.1.52</ecNumber>
    </recommendedName>
</protein>
<sequence length="409" mass="43764">MARLFRLVETLRKAARQTRQDPRVALQRGRRALKAGLGMARGMTAYPAAWFGLLRPRDALAQAVSELLIVGFYGANARSASARLLARQVARGQLGAVFFVTQNIGTRAELQGLLGLFRANGAAPLIAVDQEGGVVQRITPAHGAARLPAALTLAATLTPEAARDLYAQAGAELAALGFTVNLGPVLDVHEPDNPAIGRPKRAYGSDPAEIARFAEAFTAGFASAGILCAAKHFPGQGRARDDSHYGVADISARWSEAELAPYARLFASPHPPEMVMMGHLRHDGLAPDGRPATVSPEIVTGLLREKLGFTGVILTDDVDMDAVSHLMSREEAVVQALAAGNDLIMVKNLFRYDPLLPEHAVRWVRRAIARGVLSEAQILASAARVRALRARLRGGPEDPPPERAPDNRP</sequence>
<keyword evidence="8" id="KW-1185">Reference proteome</keyword>
<keyword evidence="5 7" id="KW-0326">Glycosidase</keyword>
<dbReference type="EC" id="3.2.1.52" evidence="3"/>
<dbReference type="GO" id="GO:0004563">
    <property type="term" value="F:beta-N-acetylhexosaminidase activity"/>
    <property type="evidence" value="ECO:0007669"/>
    <property type="project" value="UniProtKB-EC"/>
</dbReference>
<evidence type="ECO:0000256" key="1">
    <source>
        <dbReference type="ARBA" id="ARBA00001231"/>
    </source>
</evidence>
<dbReference type="PRINTS" id="PR00133">
    <property type="entry name" value="GLHYDRLASE3"/>
</dbReference>
<dbReference type="Gene3D" id="3.20.20.300">
    <property type="entry name" value="Glycoside hydrolase, family 3, N-terminal domain"/>
    <property type="match status" value="1"/>
</dbReference>
<evidence type="ECO:0000256" key="2">
    <source>
        <dbReference type="ARBA" id="ARBA00005336"/>
    </source>
</evidence>
<proteinExistence type="inferred from homology"/>
<name>S5Y5C0_PARAH</name>
<dbReference type="OrthoDB" id="9786661at2"/>
<dbReference type="PANTHER" id="PTHR30480:SF13">
    <property type="entry name" value="BETA-HEXOSAMINIDASE"/>
    <property type="match status" value="1"/>
</dbReference>
<dbReference type="GO" id="GO:0005975">
    <property type="term" value="P:carbohydrate metabolic process"/>
    <property type="evidence" value="ECO:0007669"/>
    <property type="project" value="InterPro"/>
</dbReference>
<gene>
    <name evidence="7" type="ORF">JCM7686_pAMI4p224</name>
</gene>
<geneLocation type="plasmid" evidence="7 8">
    <name>pAMI4</name>
</geneLocation>
<keyword evidence="7" id="KW-0614">Plasmid</keyword>
<dbReference type="SUPFAM" id="SSF51445">
    <property type="entry name" value="(Trans)glycosidases"/>
    <property type="match status" value="1"/>
</dbReference>
<dbReference type="Pfam" id="PF00933">
    <property type="entry name" value="Glyco_hydro_3"/>
    <property type="match status" value="1"/>
</dbReference>
<dbReference type="EMBL" id="CP006652">
    <property type="protein sequence ID" value="AGT10915.1"/>
    <property type="molecule type" value="Genomic_DNA"/>
</dbReference>
<dbReference type="GO" id="GO:0009254">
    <property type="term" value="P:peptidoglycan turnover"/>
    <property type="evidence" value="ECO:0007669"/>
    <property type="project" value="TreeGrafter"/>
</dbReference>
<dbReference type="HOGENOM" id="CLU_008392_0_3_5"/>
<dbReference type="InterPro" id="IPR017853">
    <property type="entry name" value="GH"/>
</dbReference>
<dbReference type="PATRIC" id="fig|1367847.3.peg.3861"/>
<comment type="similarity">
    <text evidence="2">Belongs to the glycosyl hydrolase 3 family.</text>
</comment>
<dbReference type="PANTHER" id="PTHR30480">
    <property type="entry name" value="BETA-HEXOSAMINIDASE-RELATED"/>
    <property type="match status" value="1"/>
</dbReference>